<feature type="domain" description="DHHA1" evidence="7">
    <location>
        <begin position="394"/>
        <end position="490"/>
    </location>
</feature>
<evidence type="ECO:0000256" key="5">
    <source>
        <dbReference type="ARBA" id="ARBA00022839"/>
    </source>
</evidence>
<dbReference type="NCBIfam" id="TIGR00644">
    <property type="entry name" value="recJ"/>
    <property type="match status" value="1"/>
</dbReference>
<name>A0A4Y6UA00_9PROT</name>
<dbReference type="Pfam" id="PF01368">
    <property type="entry name" value="DHH"/>
    <property type="match status" value="1"/>
</dbReference>
<dbReference type="AlphaFoldDB" id="A0A4Y6UA00"/>
<keyword evidence="4" id="KW-0378">Hydrolase</keyword>
<dbReference type="PANTHER" id="PTHR30255:SF2">
    <property type="entry name" value="SINGLE-STRANDED-DNA-SPECIFIC EXONUCLEASE RECJ"/>
    <property type="match status" value="1"/>
</dbReference>
<dbReference type="InterPro" id="IPR038763">
    <property type="entry name" value="DHH_sf"/>
</dbReference>
<dbReference type="RefSeq" id="WP_141443069.1">
    <property type="nucleotide sequence ID" value="NZ_CP038231.1"/>
</dbReference>
<dbReference type="InterPro" id="IPR003156">
    <property type="entry name" value="DHHA1_dom"/>
</dbReference>
<keyword evidence="5 9" id="KW-0269">Exonuclease</keyword>
<evidence type="ECO:0000259" key="7">
    <source>
        <dbReference type="Pfam" id="PF02272"/>
    </source>
</evidence>
<feature type="domain" description="RecJ OB" evidence="8">
    <location>
        <begin position="503"/>
        <end position="615"/>
    </location>
</feature>
<dbReference type="Pfam" id="PF02272">
    <property type="entry name" value="DHHA1"/>
    <property type="match status" value="1"/>
</dbReference>
<dbReference type="GO" id="GO:0006310">
    <property type="term" value="P:DNA recombination"/>
    <property type="evidence" value="ECO:0007669"/>
    <property type="project" value="InterPro"/>
</dbReference>
<accession>A0A4Y6UA00</accession>
<dbReference type="OrthoDB" id="9809852at2"/>
<dbReference type="Gene3D" id="3.90.1640.30">
    <property type="match status" value="1"/>
</dbReference>
<dbReference type="SUPFAM" id="SSF64182">
    <property type="entry name" value="DHH phosphoesterases"/>
    <property type="match status" value="1"/>
</dbReference>
<dbReference type="InterPro" id="IPR004610">
    <property type="entry name" value="RecJ"/>
</dbReference>
<organism evidence="9 10">
    <name type="scientific">Formicincola oecophyllae</name>
    <dbReference type="NCBI Taxonomy" id="2558361"/>
    <lineage>
        <taxon>Bacteria</taxon>
        <taxon>Pseudomonadati</taxon>
        <taxon>Pseudomonadota</taxon>
        <taxon>Alphaproteobacteria</taxon>
        <taxon>Acetobacterales</taxon>
        <taxon>Acetobacteraceae</taxon>
        <taxon>Formicincola</taxon>
    </lineage>
</organism>
<proteinExistence type="inferred from homology"/>
<evidence type="ECO:0000313" key="9">
    <source>
        <dbReference type="EMBL" id="QDH13408.1"/>
    </source>
</evidence>
<evidence type="ECO:0000256" key="1">
    <source>
        <dbReference type="ARBA" id="ARBA00005915"/>
    </source>
</evidence>
<keyword evidence="3" id="KW-0540">Nuclease</keyword>
<dbReference type="InterPro" id="IPR001667">
    <property type="entry name" value="DDH_dom"/>
</dbReference>
<dbReference type="InterPro" id="IPR041122">
    <property type="entry name" value="RecJ_OB"/>
</dbReference>
<dbReference type="Pfam" id="PF17768">
    <property type="entry name" value="RecJ_OB"/>
    <property type="match status" value="1"/>
</dbReference>
<reference evidence="9 10" key="1">
    <citation type="submission" date="2019-03" db="EMBL/GenBank/DDBJ databases">
        <title>The complete genome sequence of Swingsia_sp. F3b2 LMG30590(T).</title>
        <authorList>
            <person name="Chua K.-O."/>
            <person name="Chan K.-G."/>
            <person name="See-Too W.-S."/>
        </authorList>
    </citation>
    <scope>NUCLEOTIDE SEQUENCE [LARGE SCALE GENOMIC DNA]</scope>
    <source>
        <strain evidence="9 10">F3b2</strain>
    </source>
</reference>
<dbReference type="GO" id="GO:0006281">
    <property type="term" value="P:DNA repair"/>
    <property type="evidence" value="ECO:0007669"/>
    <property type="project" value="InterPro"/>
</dbReference>
<keyword evidence="10" id="KW-1185">Reference proteome</keyword>
<dbReference type="KEGG" id="swf:E3E12_03415"/>
<feature type="domain" description="DDH" evidence="6">
    <location>
        <begin position="107"/>
        <end position="271"/>
    </location>
</feature>
<dbReference type="PANTHER" id="PTHR30255">
    <property type="entry name" value="SINGLE-STRANDED-DNA-SPECIFIC EXONUCLEASE RECJ"/>
    <property type="match status" value="1"/>
</dbReference>
<dbReference type="EMBL" id="CP038231">
    <property type="protein sequence ID" value="QDH13408.1"/>
    <property type="molecule type" value="Genomic_DNA"/>
</dbReference>
<dbReference type="Proteomes" id="UP000318709">
    <property type="component" value="Chromosome"/>
</dbReference>
<dbReference type="Gene3D" id="3.10.310.30">
    <property type="match status" value="1"/>
</dbReference>
<evidence type="ECO:0000259" key="6">
    <source>
        <dbReference type="Pfam" id="PF01368"/>
    </source>
</evidence>
<evidence type="ECO:0000256" key="2">
    <source>
        <dbReference type="ARBA" id="ARBA00019841"/>
    </source>
</evidence>
<dbReference type="GO" id="GO:0003676">
    <property type="term" value="F:nucleic acid binding"/>
    <property type="evidence" value="ECO:0007669"/>
    <property type="project" value="InterPro"/>
</dbReference>
<evidence type="ECO:0000313" key="10">
    <source>
        <dbReference type="Proteomes" id="UP000318709"/>
    </source>
</evidence>
<gene>
    <name evidence="9" type="primary">recJ</name>
    <name evidence="9" type="ORF">E3E12_03415</name>
</gene>
<sequence length="619" mass="65354">MTVDQTPVLGINCSSTERQWRWRSPLLAGPALGLGHPEALSVTTMAEQHDLSLITARLLAERGLNSQTIKAHLAPRLKDSMPDPSLLADMNRAAERLADAVMAGEVIGVFGDYDVDGACGSALLVSTLRALGVKVHSHIPDRMKEGYGPNEPAIRALGAQGAGLVLCVDCGIAAMDVLDPISGDEHAPDIIVLDHHKPALDEKGVQKLPLAITVNPNRQDCPSGLGHVCATTVAFLAMVALVRTLRQRGWFKLGERAEPNLINLLDVVALATICDVMPLRGFNRALVKQGIAVLGRGERVGLRALSTVAGVRESTSAMACGFALGPRINAGGRIGNAGLGLKLLLSDDEGEASAIAAELNSVNVKRRQVEQAILEEAMRQGEEQMAAGHAALFVHGRDWHPGVVGIVAGRLKERFNRPTLVGGLVVGEGGEEIIKGSARSIDGLDIGAAILKASAAGAILGGGGHAMAAGFALGPAQVEGFHKLLDEELAAACQLPARPPLYVDGCLSLHGANRNLALELEALAPFGPGNPQPVLVLENVRCRYVKRIGKDSNTLMLTFEDESGTATLKALAFRAGDKAFTPLLEDSSRPLLHVAGTLQRDDWQERKSVAFFIEDVARA</sequence>
<protein>
    <recommendedName>
        <fullName evidence="2">Single-stranded-DNA-specific exonuclease RecJ</fullName>
    </recommendedName>
</protein>
<evidence type="ECO:0000256" key="3">
    <source>
        <dbReference type="ARBA" id="ARBA00022722"/>
    </source>
</evidence>
<comment type="similarity">
    <text evidence="1">Belongs to the RecJ family.</text>
</comment>
<dbReference type="InterPro" id="IPR051673">
    <property type="entry name" value="SSDNA_exonuclease_RecJ"/>
</dbReference>
<dbReference type="GO" id="GO:0008409">
    <property type="term" value="F:5'-3' exonuclease activity"/>
    <property type="evidence" value="ECO:0007669"/>
    <property type="project" value="InterPro"/>
</dbReference>
<evidence type="ECO:0000256" key="4">
    <source>
        <dbReference type="ARBA" id="ARBA00022801"/>
    </source>
</evidence>
<evidence type="ECO:0000259" key="8">
    <source>
        <dbReference type="Pfam" id="PF17768"/>
    </source>
</evidence>